<evidence type="ECO:0000313" key="10">
    <source>
        <dbReference type="EMBL" id="SCE99352.1"/>
    </source>
</evidence>
<feature type="domain" description="ABC3 transporter permease C-terminal" evidence="9">
    <location>
        <begin position="824"/>
        <end position="925"/>
    </location>
</feature>
<dbReference type="PANTHER" id="PTHR30572:SF4">
    <property type="entry name" value="ABC TRANSPORTER PERMEASE YTRF"/>
    <property type="match status" value="1"/>
</dbReference>
<evidence type="ECO:0000256" key="1">
    <source>
        <dbReference type="ARBA" id="ARBA00004651"/>
    </source>
</evidence>
<feature type="transmembrane region" description="Helical" evidence="8">
    <location>
        <begin position="675"/>
        <end position="696"/>
    </location>
</feature>
<feature type="transmembrane region" description="Helical" evidence="8">
    <location>
        <begin position="820"/>
        <end position="842"/>
    </location>
</feature>
<keyword evidence="5 8" id="KW-0472">Membrane</keyword>
<evidence type="ECO:0000256" key="6">
    <source>
        <dbReference type="ARBA" id="ARBA00038076"/>
    </source>
</evidence>
<dbReference type="PANTHER" id="PTHR30572">
    <property type="entry name" value="MEMBRANE COMPONENT OF TRANSPORTER-RELATED"/>
    <property type="match status" value="1"/>
</dbReference>
<organism evidence="10 11">
    <name type="scientific">Micromonospora chaiyaphumensis</name>
    <dbReference type="NCBI Taxonomy" id="307119"/>
    <lineage>
        <taxon>Bacteria</taxon>
        <taxon>Bacillati</taxon>
        <taxon>Actinomycetota</taxon>
        <taxon>Actinomycetes</taxon>
        <taxon>Micromonosporales</taxon>
        <taxon>Micromonosporaceae</taxon>
        <taxon>Micromonospora</taxon>
    </lineage>
</organism>
<gene>
    <name evidence="10" type="ORF">GA0070214_104320</name>
</gene>
<keyword evidence="4 8" id="KW-1133">Transmembrane helix</keyword>
<accession>A0A1C4WT16</accession>
<dbReference type="RefSeq" id="WP_091262709.1">
    <property type="nucleotide sequence ID" value="NZ_FMCS01000004.1"/>
</dbReference>
<comment type="similarity">
    <text evidence="6">Belongs to the ABC-4 integral membrane protein family.</text>
</comment>
<evidence type="ECO:0000256" key="2">
    <source>
        <dbReference type="ARBA" id="ARBA00022475"/>
    </source>
</evidence>
<evidence type="ECO:0000256" key="8">
    <source>
        <dbReference type="SAM" id="Phobius"/>
    </source>
</evidence>
<feature type="transmembrane region" description="Helical" evidence="8">
    <location>
        <begin position="777"/>
        <end position="800"/>
    </location>
</feature>
<dbReference type="GO" id="GO:0022857">
    <property type="term" value="F:transmembrane transporter activity"/>
    <property type="evidence" value="ECO:0007669"/>
    <property type="project" value="TreeGrafter"/>
</dbReference>
<comment type="subcellular location">
    <subcellularLocation>
        <location evidence="1">Cell membrane</location>
        <topology evidence="1">Multi-pass membrane protein</topology>
    </subcellularLocation>
</comment>
<sequence length="940" mass="98018">MFHVIWGQLRGRAGRSVALLVGVLVATTGFTVLTGATTTSRLDVTGTVERNTEAAYQILVRPKGTRTPLEVERRLVRPNYLSGLFGGITTAQYEQVKAVAGIDVAAPIAMLGHSTAPVPMSFDVTDAVDRSLDRQVIRVDPTFVAERGLSTAPAKPRYVYVTKHRLIYPRWSDLSEQTPYTDGRSYKWDDLCGPVPREVLPSGESRPICDPMFGALQGSPATLSERQVWSLNAVRLLPDGRFETADGLLTPDTAPTTSDRLVLTYQLTVPLLIAAIDPVAENRLVGLDSAVVSGRPVRADDPVAERRGGTVLTRTAPALVTNRPFFDSTVRARFTRLPTARPATVPAIELEQTLGRATGIPAGSAEVDAGAAYRAQLTEGVAEDACCRGQLQRVIQAGPVTYRELPDGTLRADPVPPADPEVYGNQFTHSFLPRPWLAEDTGFRPVRALAGKEGGASTQYHQWQAVGVFDPEKLAGFGDAGTVPLETYEAPRAAGADDRSRTALGGRPLEPSGNPAGYLSVPPLVLTNLASVPKLLEGSNSPQRSAPISAIRVRVAGVDGYSEQAAERVRLIAEQINRATGLDVDITLGSSAAPRTVELPGGAFGRPDLRLTENWSALGVASTIVQAVDRKSAVLFLLVLVVCVLFLGNAVSAAVRDRRSELAVLACLGWPARRLGALVLGEVALLGLAAGLLSLGLAVPLGAALGIGVDWRRASLAVPVALLLALAAGLAPALRAARAHPAAALRPQVATARWIRRPRTLFGLALANLVRTPGRTLLGAGALAIGVAALTLVAAVGYAFRGAIVGTLLGDTVALSVRGADALAAGATVLLGAAAVADVLYLNIRDRAAELATLRATGWTDLALGRLVGYEGLLLGGLGALAGAGLGTGGAAWLVGDVPGALVLVAALTGTGGALLTAGAALAPAALLRRLPTARLLAEE</sequence>
<feature type="region of interest" description="Disordered" evidence="7">
    <location>
        <begin position="492"/>
        <end position="515"/>
    </location>
</feature>
<name>A0A1C4WT16_9ACTN</name>
<dbReference type="InterPro" id="IPR050250">
    <property type="entry name" value="Macrolide_Exporter_MacB"/>
</dbReference>
<evidence type="ECO:0000256" key="5">
    <source>
        <dbReference type="ARBA" id="ARBA00023136"/>
    </source>
</evidence>
<reference evidence="11" key="1">
    <citation type="submission" date="2016-06" db="EMBL/GenBank/DDBJ databases">
        <authorList>
            <person name="Varghese N."/>
            <person name="Submissions Spin"/>
        </authorList>
    </citation>
    <scope>NUCLEOTIDE SEQUENCE [LARGE SCALE GENOMIC DNA]</scope>
    <source>
        <strain evidence="11">DSM 45246</strain>
    </source>
</reference>
<feature type="transmembrane region" description="Helical" evidence="8">
    <location>
        <begin position="716"/>
        <end position="737"/>
    </location>
</feature>
<feature type="domain" description="ABC3 transporter permease C-terminal" evidence="9">
    <location>
        <begin position="634"/>
        <end position="741"/>
    </location>
</feature>
<protein>
    <submittedName>
        <fullName evidence="10">FtsX-like permease family protein</fullName>
    </submittedName>
</protein>
<evidence type="ECO:0000256" key="3">
    <source>
        <dbReference type="ARBA" id="ARBA00022692"/>
    </source>
</evidence>
<evidence type="ECO:0000256" key="7">
    <source>
        <dbReference type="SAM" id="MobiDB-lite"/>
    </source>
</evidence>
<feature type="transmembrane region" description="Helical" evidence="8">
    <location>
        <begin position="901"/>
        <end position="928"/>
    </location>
</feature>
<keyword evidence="2" id="KW-1003">Cell membrane</keyword>
<evidence type="ECO:0000259" key="9">
    <source>
        <dbReference type="Pfam" id="PF02687"/>
    </source>
</evidence>
<dbReference type="Pfam" id="PF02687">
    <property type="entry name" value="FtsX"/>
    <property type="match status" value="2"/>
</dbReference>
<evidence type="ECO:0000256" key="4">
    <source>
        <dbReference type="ARBA" id="ARBA00022989"/>
    </source>
</evidence>
<dbReference type="Proteomes" id="UP000199629">
    <property type="component" value="Unassembled WGS sequence"/>
</dbReference>
<evidence type="ECO:0000313" key="11">
    <source>
        <dbReference type="Proteomes" id="UP000199629"/>
    </source>
</evidence>
<proteinExistence type="inferred from homology"/>
<keyword evidence="11" id="KW-1185">Reference proteome</keyword>
<dbReference type="EMBL" id="FMCS01000004">
    <property type="protein sequence ID" value="SCE99352.1"/>
    <property type="molecule type" value="Genomic_DNA"/>
</dbReference>
<keyword evidence="3 8" id="KW-0812">Transmembrane</keyword>
<dbReference type="AlphaFoldDB" id="A0A1C4WT16"/>
<dbReference type="InterPro" id="IPR003838">
    <property type="entry name" value="ABC3_permease_C"/>
</dbReference>
<feature type="transmembrane region" description="Helical" evidence="8">
    <location>
        <begin position="633"/>
        <end position="655"/>
    </location>
</feature>
<feature type="transmembrane region" description="Helical" evidence="8">
    <location>
        <begin position="873"/>
        <end position="895"/>
    </location>
</feature>
<dbReference type="GO" id="GO:0005886">
    <property type="term" value="C:plasma membrane"/>
    <property type="evidence" value="ECO:0007669"/>
    <property type="project" value="UniProtKB-SubCell"/>
</dbReference>